<sequence>MAEDPAPQQAQGNINVHNQSVSIQPVPEFNPDAEVGTSLATRWNTWIEDFEMFVIASGIQDKKQKRALLLYQAGSRVREIFQQLTETGTDKDYNVAKAKLKDHFEPQKNRRYEVFKFREAKQEPNETLDQFHTRLRSLAQTCTFADADFEIEQQIIMAGTSSRIRKKALRDPTYILKDILVDGRRDEQSAYQAQDIEAKDPKYDNLNEVKSKQQCHFCGGSYPHKRTCPAKGKDCHKCGKQNHFVKVCRGKPKREQKESKRSINPLKITNSDSDSSSDDYFYAVKSNKTPKVRVTVCKHSFDATIDTGATINVIDKTTFDRMDGVELKKTNIKAFANNAQEPVKFQGKFEATIETRKRVAVATFYVAQMPDSGNLISATTAQDLGLISLHINKVSKSKDAKIDKMLSKHAKVFSGLGKLKDEKVKLNIDQSQQPKAQPQRRIPYHICEKVTCALEELEKDDIIERVPENQPTPWVSPILAVPKKDGNVRICVDMRQANEAIKLVRHPIPTVEDISLELNGAKWFSKLDLSQAYHQLELDEASRYITISLLN</sequence>
<dbReference type="Gene3D" id="3.30.70.270">
    <property type="match status" value="1"/>
</dbReference>
<dbReference type="CDD" id="cd01647">
    <property type="entry name" value="RT_LTR"/>
    <property type="match status" value="1"/>
</dbReference>
<dbReference type="SUPFAM" id="SSF50630">
    <property type="entry name" value="Acid proteases"/>
    <property type="match status" value="1"/>
</dbReference>
<evidence type="ECO:0000256" key="1">
    <source>
        <dbReference type="SAM" id="MobiDB-lite"/>
    </source>
</evidence>
<dbReference type="EMBL" id="CACRXK020000411">
    <property type="protein sequence ID" value="CAB3981623.1"/>
    <property type="molecule type" value="Genomic_DNA"/>
</dbReference>
<proteinExistence type="predicted"/>
<dbReference type="InterPro" id="IPR005162">
    <property type="entry name" value="Retrotrans_gag_dom"/>
</dbReference>
<name>A0A6S7FVZ7_PARCT</name>
<feature type="region of interest" description="Disordered" evidence="1">
    <location>
        <begin position="249"/>
        <end position="277"/>
    </location>
</feature>
<dbReference type="Gene3D" id="3.10.10.10">
    <property type="entry name" value="HIV Type 1 Reverse Transcriptase, subunit A, domain 1"/>
    <property type="match status" value="1"/>
</dbReference>
<reference evidence="2" key="1">
    <citation type="submission" date="2020-04" db="EMBL/GenBank/DDBJ databases">
        <authorList>
            <person name="Alioto T."/>
            <person name="Alioto T."/>
            <person name="Gomez Garrido J."/>
        </authorList>
    </citation>
    <scope>NUCLEOTIDE SEQUENCE</scope>
    <source>
        <strain evidence="2">A484AB</strain>
    </source>
</reference>
<dbReference type="InterPro" id="IPR043502">
    <property type="entry name" value="DNA/RNA_pol_sf"/>
</dbReference>
<gene>
    <name evidence="2" type="ORF">PACLA_8A030649</name>
</gene>
<evidence type="ECO:0000313" key="2">
    <source>
        <dbReference type="EMBL" id="CAB3981623.1"/>
    </source>
</evidence>
<dbReference type="InterPro" id="IPR000477">
    <property type="entry name" value="RT_dom"/>
</dbReference>
<accession>A0A6S7FVZ7</accession>
<dbReference type="Pfam" id="PF03732">
    <property type="entry name" value="Retrotrans_gag"/>
    <property type="match status" value="1"/>
</dbReference>
<dbReference type="OrthoDB" id="10066633at2759"/>
<dbReference type="InterPro" id="IPR021109">
    <property type="entry name" value="Peptidase_aspartic_dom_sf"/>
</dbReference>
<dbReference type="InterPro" id="IPR050951">
    <property type="entry name" value="Retrovirus_Pol_polyprotein"/>
</dbReference>
<dbReference type="PROSITE" id="PS00141">
    <property type="entry name" value="ASP_PROTEASE"/>
    <property type="match status" value="1"/>
</dbReference>
<evidence type="ECO:0000313" key="3">
    <source>
        <dbReference type="Proteomes" id="UP001152795"/>
    </source>
</evidence>
<keyword evidence="3" id="KW-1185">Reference proteome</keyword>
<dbReference type="Gene3D" id="2.40.70.10">
    <property type="entry name" value="Acid Proteases"/>
    <property type="match status" value="1"/>
</dbReference>
<organism evidence="2 3">
    <name type="scientific">Paramuricea clavata</name>
    <name type="common">Red gorgonian</name>
    <name type="synonym">Violescent sea-whip</name>
    <dbReference type="NCBI Taxonomy" id="317549"/>
    <lineage>
        <taxon>Eukaryota</taxon>
        <taxon>Metazoa</taxon>
        <taxon>Cnidaria</taxon>
        <taxon>Anthozoa</taxon>
        <taxon>Octocorallia</taxon>
        <taxon>Malacalcyonacea</taxon>
        <taxon>Plexauridae</taxon>
        <taxon>Paramuricea</taxon>
    </lineage>
</organism>
<dbReference type="PANTHER" id="PTHR37984">
    <property type="entry name" value="PROTEIN CBG26694"/>
    <property type="match status" value="1"/>
</dbReference>
<dbReference type="PANTHER" id="PTHR37984:SF11">
    <property type="entry name" value="INTEGRASE CATALYTIC DOMAIN-CONTAINING PROTEIN"/>
    <property type="match status" value="1"/>
</dbReference>
<protein>
    <submittedName>
        <fullName evidence="2">PREDICTED: uncharacterized protein K02A2.6-like</fullName>
    </submittedName>
</protein>
<dbReference type="Proteomes" id="UP001152795">
    <property type="component" value="Unassembled WGS sequence"/>
</dbReference>
<dbReference type="CDD" id="cd00303">
    <property type="entry name" value="retropepsin_like"/>
    <property type="match status" value="1"/>
</dbReference>
<dbReference type="AlphaFoldDB" id="A0A6S7FVZ7"/>
<dbReference type="InterPro" id="IPR001969">
    <property type="entry name" value="Aspartic_peptidase_AS"/>
</dbReference>
<dbReference type="GO" id="GO:0006508">
    <property type="term" value="P:proteolysis"/>
    <property type="evidence" value="ECO:0007669"/>
    <property type="project" value="InterPro"/>
</dbReference>
<dbReference type="GO" id="GO:0004190">
    <property type="term" value="F:aspartic-type endopeptidase activity"/>
    <property type="evidence" value="ECO:0007669"/>
    <property type="project" value="InterPro"/>
</dbReference>
<dbReference type="PROSITE" id="PS50878">
    <property type="entry name" value="RT_POL"/>
    <property type="match status" value="1"/>
</dbReference>
<dbReference type="InterPro" id="IPR043128">
    <property type="entry name" value="Rev_trsase/Diguanyl_cyclase"/>
</dbReference>
<dbReference type="Gene3D" id="4.10.60.10">
    <property type="entry name" value="Zinc finger, CCHC-type"/>
    <property type="match status" value="1"/>
</dbReference>
<dbReference type="Pfam" id="PF00078">
    <property type="entry name" value="RVT_1"/>
    <property type="match status" value="1"/>
</dbReference>
<dbReference type="SUPFAM" id="SSF56672">
    <property type="entry name" value="DNA/RNA polymerases"/>
    <property type="match status" value="1"/>
</dbReference>
<comment type="caution">
    <text evidence="2">The sequence shown here is derived from an EMBL/GenBank/DDBJ whole genome shotgun (WGS) entry which is preliminary data.</text>
</comment>